<dbReference type="PROSITE" id="PS51375">
    <property type="entry name" value="PPR"/>
    <property type="match status" value="7"/>
</dbReference>
<feature type="repeat" description="PPR" evidence="3">
    <location>
        <begin position="248"/>
        <end position="282"/>
    </location>
</feature>
<feature type="repeat" description="PPR" evidence="3">
    <location>
        <begin position="427"/>
        <end position="461"/>
    </location>
</feature>
<evidence type="ECO:0008006" key="6">
    <source>
        <dbReference type="Google" id="ProtNLM"/>
    </source>
</evidence>
<dbReference type="Pfam" id="PF13041">
    <property type="entry name" value="PPR_2"/>
    <property type="match status" value="3"/>
</dbReference>
<feature type="repeat" description="PPR" evidence="3">
    <location>
        <begin position="354"/>
        <end position="388"/>
    </location>
</feature>
<evidence type="ECO:0000256" key="2">
    <source>
        <dbReference type="ARBA" id="ARBA00022737"/>
    </source>
</evidence>
<keyword evidence="2" id="KW-0677">Repeat</keyword>
<dbReference type="Gene3D" id="1.25.40.10">
    <property type="entry name" value="Tetratricopeptide repeat domain"/>
    <property type="match status" value="4"/>
</dbReference>
<reference evidence="4 5" key="1">
    <citation type="journal article" date="2023" name="Hortic Res">
        <title>Pangenome of water caltrop reveals structural variations and asymmetric subgenome divergence after allopolyploidization.</title>
        <authorList>
            <person name="Zhang X."/>
            <person name="Chen Y."/>
            <person name="Wang L."/>
            <person name="Yuan Y."/>
            <person name="Fang M."/>
            <person name="Shi L."/>
            <person name="Lu R."/>
            <person name="Comes H.P."/>
            <person name="Ma Y."/>
            <person name="Chen Y."/>
            <person name="Huang G."/>
            <person name="Zhou Y."/>
            <person name="Zheng Z."/>
            <person name="Qiu Y."/>
        </authorList>
    </citation>
    <scope>NUCLEOTIDE SEQUENCE [LARGE SCALE GENOMIC DNA]</scope>
    <source>
        <tissue evidence="4">Roots</tissue>
    </source>
</reference>
<comment type="similarity">
    <text evidence="1">Belongs to the PPR family. P subfamily.</text>
</comment>
<dbReference type="InterPro" id="IPR011990">
    <property type="entry name" value="TPR-like_helical_dom_sf"/>
</dbReference>
<dbReference type="EMBL" id="JAXIOK010000015">
    <property type="protein sequence ID" value="KAK4754524.1"/>
    <property type="molecule type" value="Genomic_DNA"/>
</dbReference>
<keyword evidence="5" id="KW-1185">Reference proteome</keyword>
<proteinExistence type="inferred from homology"/>
<feature type="repeat" description="PPR" evidence="3">
    <location>
        <begin position="179"/>
        <end position="209"/>
    </location>
</feature>
<feature type="repeat" description="PPR" evidence="3">
    <location>
        <begin position="318"/>
        <end position="353"/>
    </location>
</feature>
<dbReference type="Pfam" id="PF01535">
    <property type="entry name" value="PPR"/>
    <property type="match status" value="2"/>
</dbReference>
<dbReference type="Pfam" id="PF12854">
    <property type="entry name" value="PPR_1"/>
    <property type="match status" value="1"/>
</dbReference>
<feature type="repeat" description="PPR" evidence="3">
    <location>
        <begin position="283"/>
        <end position="317"/>
    </location>
</feature>
<dbReference type="AlphaFoldDB" id="A0AAN7JVA5"/>
<gene>
    <name evidence="4" type="ORF">SAY87_002628</name>
</gene>
<comment type="caution">
    <text evidence="4">The sequence shown here is derived from an EMBL/GenBank/DDBJ whole genome shotgun (WGS) entry which is preliminary data.</text>
</comment>
<evidence type="ECO:0000313" key="4">
    <source>
        <dbReference type="EMBL" id="KAK4754524.1"/>
    </source>
</evidence>
<accession>A0AAN7JVA5</accession>
<evidence type="ECO:0000256" key="3">
    <source>
        <dbReference type="PROSITE-ProRule" id="PRU00708"/>
    </source>
</evidence>
<dbReference type="PANTHER" id="PTHR46128">
    <property type="entry name" value="MITOCHONDRIAL GROUP I INTRON SPLICING FACTOR CCM1"/>
    <property type="match status" value="1"/>
</dbReference>
<dbReference type="Proteomes" id="UP001345219">
    <property type="component" value="Chromosome 2"/>
</dbReference>
<protein>
    <recommendedName>
        <fullName evidence="6">Pentatricopeptide repeat-containing protein</fullName>
    </recommendedName>
</protein>
<organism evidence="4 5">
    <name type="scientific">Trapa incisa</name>
    <dbReference type="NCBI Taxonomy" id="236973"/>
    <lineage>
        <taxon>Eukaryota</taxon>
        <taxon>Viridiplantae</taxon>
        <taxon>Streptophyta</taxon>
        <taxon>Embryophyta</taxon>
        <taxon>Tracheophyta</taxon>
        <taxon>Spermatophyta</taxon>
        <taxon>Magnoliopsida</taxon>
        <taxon>eudicotyledons</taxon>
        <taxon>Gunneridae</taxon>
        <taxon>Pentapetalae</taxon>
        <taxon>rosids</taxon>
        <taxon>malvids</taxon>
        <taxon>Myrtales</taxon>
        <taxon>Lythraceae</taxon>
        <taxon>Trapa</taxon>
    </lineage>
</organism>
<evidence type="ECO:0000256" key="1">
    <source>
        <dbReference type="ARBA" id="ARBA00007626"/>
    </source>
</evidence>
<dbReference type="InterPro" id="IPR002885">
    <property type="entry name" value="PPR_rpt"/>
</dbReference>
<evidence type="ECO:0000313" key="5">
    <source>
        <dbReference type="Proteomes" id="UP001345219"/>
    </source>
</evidence>
<dbReference type="NCBIfam" id="TIGR00756">
    <property type="entry name" value="PPR"/>
    <property type="match status" value="7"/>
</dbReference>
<name>A0AAN7JVA5_9MYRT</name>
<sequence length="502" mass="57519">MRITPFAASLYSCCYKHNSSVERVPQLARFRTWASGTGCDNTTLNAILSKVRFGRSEDEGCENLINDLACGSLELSHSLVEKLLQKFWDDWKTAVGIFRWAESRSGFDHVPEAYDMIVDILGKSRQIDRMRGMLDEMRRRSLVRISTVARVMRRLAGVGLWEDAVKVFDELESLGLKRNTETMNLLLDSLCKEGKVERAREIFMALKPHISPNPHTFNIFIHGWCKLDMVDEAHWTIQEMKGYGVRPCVISYSTIIHCYCRMHDFTNAYKLLDEMHSQGCPPNVITYSIIMNYLAKTERFDEALQVPKMMKSIGCEPDTQFYNSLIHVMGRAGLVDDAVYIFKVTMPGNGVLPNTSTYNSMISMFCHHGREQEALGLLDEMDSHGTCKQDAQTYHPLFKYCFKRGKTDDLLRELLDHMVNKNHISLDVSTYTLLIHGLCRANKCEAAYLLLEEMVGREMAPRLSTCRLLLEEVKQRNMHDAANMIEGLMRKLKLSTNKQGYT</sequence>
<dbReference type="PANTHER" id="PTHR46128:SF194">
    <property type="entry name" value="PENTACOTRIPEPTIDE-REPEAT REGION OF PRORP DOMAIN-CONTAINING PROTEIN"/>
    <property type="match status" value="1"/>
</dbReference>
<feature type="repeat" description="PPR" evidence="3">
    <location>
        <begin position="213"/>
        <end position="247"/>
    </location>
</feature>
<dbReference type="InterPro" id="IPR050872">
    <property type="entry name" value="PPR_P_subfamily"/>
</dbReference>